<dbReference type="Pfam" id="PF00440">
    <property type="entry name" value="TetR_N"/>
    <property type="match status" value="1"/>
</dbReference>
<reference evidence="6 7" key="1">
    <citation type="submission" date="2012-08" db="EMBL/GenBank/DDBJ databases">
        <title>Whole genome shotgun sequence of Kineosphaera limosa NBRC 100340.</title>
        <authorList>
            <person name="Yoshida I."/>
            <person name="Isaki S."/>
            <person name="Hosoyama A."/>
            <person name="Tsuchikane K."/>
            <person name="Katsumata H."/>
            <person name="Ando Y."/>
            <person name="Ohji S."/>
            <person name="Hamada M."/>
            <person name="Tamura T."/>
            <person name="Yamazoe A."/>
            <person name="Yamazaki S."/>
            <person name="Fujita N."/>
        </authorList>
    </citation>
    <scope>NUCLEOTIDE SEQUENCE [LARGE SCALE GENOMIC DNA]</scope>
    <source>
        <strain evidence="6 7">NBRC 100340</strain>
    </source>
</reference>
<name>K6WWN0_9MICO</name>
<dbReference type="PRINTS" id="PR00455">
    <property type="entry name" value="HTHTETR"/>
</dbReference>
<accession>K6WWN0</accession>
<dbReference type="InterPro" id="IPR009057">
    <property type="entry name" value="Homeodomain-like_sf"/>
</dbReference>
<evidence type="ECO:0000256" key="3">
    <source>
        <dbReference type="ARBA" id="ARBA00023163"/>
    </source>
</evidence>
<evidence type="ECO:0000256" key="2">
    <source>
        <dbReference type="ARBA" id="ARBA00023125"/>
    </source>
</evidence>
<evidence type="ECO:0000313" key="6">
    <source>
        <dbReference type="EMBL" id="GAB96512.1"/>
    </source>
</evidence>
<keyword evidence="7" id="KW-1185">Reference proteome</keyword>
<keyword evidence="3" id="KW-0804">Transcription</keyword>
<proteinExistence type="predicted"/>
<evidence type="ECO:0000259" key="5">
    <source>
        <dbReference type="PROSITE" id="PS50977"/>
    </source>
</evidence>
<dbReference type="PANTHER" id="PTHR30055:SF148">
    <property type="entry name" value="TETR-FAMILY TRANSCRIPTIONAL REGULATOR"/>
    <property type="match status" value="1"/>
</dbReference>
<dbReference type="InterPro" id="IPR011075">
    <property type="entry name" value="TetR_C"/>
</dbReference>
<dbReference type="SUPFAM" id="SSF46689">
    <property type="entry name" value="Homeodomain-like"/>
    <property type="match status" value="1"/>
</dbReference>
<dbReference type="AlphaFoldDB" id="K6WWN0"/>
<dbReference type="InterPro" id="IPR036271">
    <property type="entry name" value="Tet_transcr_reg_TetR-rel_C_sf"/>
</dbReference>
<dbReference type="SUPFAM" id="SSF48498">
    <property type="entry name" value="Tetracyclin repressor-like, C-terminal domain"/>
    <property type="match status" value="1"/>
</dbReference>
<dbReference type="InterPro" id="IPR001647">
    <property type="entry name" value="HTH_TetR"/>
</dbReference>
<dbReference type="GO" id="GO:0003700">
    <property type="term" value="F:DNA-binding transcription factor activity"/>
    <property type="evidence" value="ECO:0007669"/>
    <property type="project" value="TreeGrafter"/>
</dbReference>
<dbReference type="Gene3D" id="1.10.10.60">
    <property type="entry name" value="Homeodomain-like"/>
    <property type="match status" value="1"/>
</dbReference>
<evidence type="ECO:0000256" key="4">
    <source>
        <dbReference type="PROSITE-ProRule" id="PRU00335"/>
    </source>
</evidence>
<organism evidence="6 7">
    <name type="scientific">Kineosphaera limosa NBRC 100340</name>
    <dbReference type="NCBI Taxonomy" id="1184609"/>
    <lineage>
        <taxon>Bacteria</taxon>
        <taxon>Bacillati</taxon>
        <taxon>Actinomycetota</taxon>
        <taxon>Actinomycetes</taxon>
        <taxon>Micrococcales</taxon>
        <taxon>Dermatophilaceae</taxon>
        <taxon>Kineosphaera</taxon>
    </lineage>
</organism>
<evidence type="ECO:0000313" key="7">
    <source>
        <dbReference type="Proteomes" id="UP000008366"/>
    </source>
</evidence>
<dbReference type="PROSITE" id="PS50977">
    <property type="entry name" value="HTH_TETR_2"/>
    <property type="match status" value="1"/>
</dbReference>
<comment type="caution">
    <text evidence="6">The sequence shown here is derived from an EMBL/GenBank/DDBJ whole genome shotgun (WGS) entry which is preliminary data.</text>
</comment>
<keyword evidence="2 4" id="KW-0238">DNA-binding</keyword>
<dbReference type="EMBL" id="BAHD01000040">
    <property type="protein sequence ID" value="GAB96512.1"/>
    <property type="molecule type" value="Genomic_DNA"/>
</dbReference>
<keyword evidence="1" id="KW-0805">Transcription regulation</keyword>
<dbReference type="InterPro" id="IPR050109">
    <property type="entry name" value="HTH-type_TetR-like_transc_reg"/>
</dbReference>
<dbReference type="Gene3D" id="1.10.357.10">
    <property type="entry name" value="Tetracycline Repressor, domain 2"/>
    <property type="match status" value="1"/>
</dbReference>
<evidence type="ECO:0000256" key="1">
    <source>
        <dbReference type="ARBA" id="ARBA00023015"/>
    </source>
</evidence>
<dbReference type="OrthoDB" id="9796019at2"/>
<protein>
    <submittedName>
        <fullName evidence="6">Putative TetR family transcriptional regulator</fullName>
    </submittedName>
</protein>
<dbReference type="STRING" id="1184609.KILIM_040_00210"/>
<feature type="domain" description="HTH tetR-type" evidence="5">
    <location>
        <begin position="17"/>
        <end position="77"/>
    </location>
</feature>
<dbReference type="eggNOG" id="COG1309">
    <property type="taxonomic scope" value="Bacteria"/>
</dbReference>
<sequence>MTLEQRVDAPRRRRRGADLEVAILDAAWAQLAQEGYANFTFASVAARAGTSRPVLYRRWATKEELVLAAVEHGGRQVRRTIPDTGLLRGDVIQVLLDLNETRADFSAMLVARLGVLYSQTDVTPADLRDRFLRGNTVHPLRTVVARAVERGEVDPQRVRARVLAVPIDLVRHGLMMRLAPLPRSEIEEIVDDVFLPLLGVPEPEPEPAFARPAGSPSCR</sequence>
<dbReference type="Proteomes" id="UP000008366">
    <property type="component" value="Unassembled WGS sequence"/>
</dbReference>
<dbReference type="PANTHER" id="PTHR30055">
    <property type="entry name" value="HTH-TYPE TRANSCRIPTIONAL REGULATOR RUTR"/>
    <property type="match status" value="1"/>
</dbReference>
<gene>
    <name evidence="6" type="ORF">KILIM_040_00210</name>
</gene>
<feature type="DNA-binding region" description="H-T-H motif" evidence="4">
    <location>
        <begin position="40"/>
        <end position="59"/>
    </location>
</feature>
<dbReference type="GO" id="GO:0000976">
    <property type="term" value="F:transcription cis-regulatory region binding"/>
    <property type="evidence" value="ECO:0007669"/>
    <property type="project" value="TreeGrafter"/>
</dbReference>
<dbReference type="Pfam" id="PF16859">
    <property type="entry name" value="TetR_C_11"/>
    <property type="match status" value="1"/>
</dbReference>